<dbReference type="InterPro" id="IPR011989">
    <property type="entry name" value="ARM-like"/>
</dbReference>
<sequence>MPRDPNIQIYVAARALGDIVRKLGDRILADIIPILEAGLDSEITDQRRGVCTGLIELMRNCTKEQLSSANYSSDFIVFIRRAISDHQPEVRRAGARAFDLLHNSLGVRAIDGLLPDLLAQLDASQQDSAQHAATLDGLRQLLTVKSKAVMPHLVPKVISCGSPIIYFFRPYNHM</sequence>
<dbReference type="PANTHER" id="PTHR23346:SF7">
    <property type="entry name" value="STALLED RIBOSOME SENSOR GCN1"/>
    <property type="match status" value="1"/>
</dbReference>
<dbReference type="GO" id="GO:0019887">
    <property type="term" value="F:protein kinase regulator activity"/>
    <property type="evidence" value="ECO:0007669"/>
    <property type="project" value="TreeGrafter"/>
</dbReference>
<name>A0A3S5BJJ1_9PLAT</name>
<evidence type="ECO:0000313" key="3">
    <source>
        <dbReference type="Proteomes" id="UP000784294"/>
    </source>
</evidence>
<dbReference type="Proteomes" id="UP000784294">
    <property type="component" value="Unassembled WGS sequence"/>
</dbReference>
<dbReference type="Gene3D" id="1.25.10.10">
    <property type="entry name" value="Leucine-rich Repeat Variant"/>
    <property type="match status" value="1"/>
</dbReference>
<dbReference type="AlphaFoldDB" id="A0A3S5BJJ1"/>
<dbReference type="InterPro" id="IPR016024">
    <property type="entry name" value="ARM-type_fold"/>
</dbReference>
<reference evidence="2" key="1">
    <citation type="submission" date="2018-11" db="EMBL/GenBank/DDBJ databases">
        <authorList>
            <consortium name="Pathogen Informatics"/>
        </authorList>
    </citation>
    <scope>NUCLEOTIDE SEQUENCE</scope>
</reference>
<evidence type="ECO:0000313" key="2">
    <source>
        <dbReference type="EMBL" id="VEL26601.1"/>
    </source>
</evidence>
<evidence type="ECO:0000256" key="1">
    <source>
        <dbReference type="ARBA" id="ARBA00022737"/>
    </source>
</evidence>
<gene>
    <name evidence="2" type="ORF">PXEA_LOCUS20041</name>
</gene>
<dbReference type="OrthoDB" id="5148094at2759"/>
<dbReference type="GO" id="GO:0034198">
    <property type="term" value="P:cellular response to amino acid starvation"/>
    <property type="evidence" value="ECO:0007669"/>
    <property type="project" value="TreeGrafter"/>
</dbReference>
<keyword evidence="1" id="KW-0677">Repeat</keyword>
<protein>
    <recommendedName>
        <fullName evidence="4">TOG domain-containing protein</fullName>
    </recommendedName>
</protein>
<organism evidence="2 3">
    <name type="scientific">Protopolystoma xenopodis</name>
    <dbReference type="NCBI Taxonomy" id="117903"/>
    <lineage>
        <taxon>Eukaryota</taxon>
        <taxon>Metazoa</taxon>
        <taxon>Spiralia</taxon>
        <taxon>Lophotrochozoa</taxon>
        <taxon>Platyhelminthes</taxon>
        <taxon>Monogenea</taxon>
        <taxon>Polyopisthocotylea</taxon>
        <taxon>Polystomatidea</taxon>
        <taxon>Polystomatidae</taxon>
        <taxon>Protopolystoma</taxon>
    </lineage>
</organism>
<accession>A0A3S5BJJ1</accession>
<proteinExistence type="predicted"/>
<evidence type="ECO:0008006" key="4">
    <source>
        <dbReference type="Google" id="ProtNLM"/>
    </source>
</evidence>
<keyword evidence="3" id="KW-1185">Reference proteome</keyword>
<dbReference type="EMBL" id="CAAALY010081420">
    <property type="protein sequence ID" value="VEL26601.1"/>
    <property type="molecule type" value="Genomic_DNA"/>
</dbReference>
<dbReference type="PANTHER" id="PTHR23346">
    <property type="entry name" value="TRANSLATIONAL ACTIVATOR GCN1-RELATED"/>
    <property type="match status" value="1"/>
</dbReference>
<dbReference type="GO" id="GO:0006417">
    <property type="term" value="P:regulation of translation"/>
    <property type="evidence" value="ECO:0007669"/>
    <property type="project" value="TreeGrafter"/>
</dbReference>
<dbReference type="SUPFAM" id="SSF48371">
    <property type="entry name" value="ARM repeat"/>
    <property type="match status" value="1"/>
</dbReference>
<comment type="caution">
    <text evidence="2">The sequence shown here is derived from an EMBL/GenBank/DDBJ whole genome shotgun (WGS) entry which is preliminary data.</text>
</comment>
<dbReference type="GO" id="GO:0005829">
    <property type="term" value="C:cytosol"/>
    <property type="evidence" value="ECO:0007669"/>
    <property type="project" value="TreeGrafter"/>
</dbReference>